<gene>
    <name evidence="2" type="ORF">DA792_03890</name>
</gene>
<name>A0A2R4LZH0_9RHOB</name>
<reference evidence="2 3" key="1">
    <citation type="submission" date="2018-03" db="EMBL/GenBank/DDBJ databases">
        <title>The Complete Genome of Celeribacter baekdonensis strain LH4, a Thiosulfate-Oxidizing Alphaproteobacterium Isolated from Gulf of Mexico Continental Slope Sediments.</title>
        <authorList>
            <person name="Flood B.E."/>
            <person name="Bailey J.V."/>
            <person name="Leprich D."/>
        </authorList>
    </citation>
    <scope>NUCLEOTIDE SEQUENCE [LARGE SCALE GENOMIC DNA]</scope>
    <source>
        <strain evidence="2 3">LH4</strain>
    </source>
</reference>
<evidence type="ECO:0000256" key="1">
    <source>
        <dbReference type="SAM" id="Phobius"/>
    </source>
</evidence>
<dbReference type="Proteomes" id="UP000241447">
    <property type="component" value="Chromosome"/>
</dbReference>
<dbReference type="OrthoDB" id="7362481at2"/>
<dbReference type="RefSeq" id="WP_107718268.1">
    <property type="nucleotide sequence ID" value="NZ_CP028475.1"/>
</dbReference>
<dbReference type="AlphaFoldDB" id="A0A2R4LZH0"/>
<dbReference type="KEGG" id="cbak:DA792_03890"/>
<organism evidence="2 3">
    <name type="scientific">Celeribacter baekdonensis</name>
    <dbReference type="NCBI Taxonomy" id="875171"/>
    <lineage>
        <taxon>Bacteria</taxon>
        <taxon>Pseudomonadati</taxon>
        <taxon>Pseudomonadota</taxon>
        <taxon>Alphaproteobacteria</taxon>
        <taxon>Rhodobacterales</taxon>
        <taxon>Roseobacteraceae</taxon>
        <taxon>Celeribacter</taxon>
    </lineage>
</organism>
<evidence type="ECO:0000313" key="2">
    <source>
        <dbReference type="EMBL" id="AVW90334.1"/>
    </source>
</evidence>
<dbReference type="EMBL" id="CP028475">
    <property type="protein sequence ID" value="AVW90334.1"/>
    <property type="molecule type" value="Genomic_DNA"/>
</dbReference>
<feature type="transmembrane region" description="Helical" evidence="1">
    <location>
        <begin position="51"/>
        <end position="70"/>
    </location>
</feature>
<dbReference type="InterPro" id="IPR035308">
    <property type="entry name" value="DUF5368"/>
</dbReference>
<protein>
    <submittedName>
        <fullName evidence="2">Uncharacterized protein</fullName>
    </submittedName>
</protein>
<dbReference type="Pfam" id="PF17336">
    <property type="entry name" value="DUF5368"/>
    <property type="match status" value="1"/>
</dbReference>
<keyword evidence="1" id="KW-0472">Membrane</keyword>
<feature type="transmembrane region" description="Helical" evidence="1">
    <location>
        <begin position="20"/>
        <end position="39"/>
    </location>
</feature>
<proteinExistence type="predicted"/>
<sequence>MKDLTVQTLLAVFEEIFGRGLFWAMVVAAVLVTVGYIYVLIRDRSVSWRKFLWAQLSMPLGAIGAVWFVMAMTHSALSDIGGAIDVGVLLGVAGMGAVGMAILVYTVQSILRKPQSDPAS</sequence>
<keyword evidence="1" id="KW-0812">Transmembrane</keyword>
<feature type="transmembrane region" description="Helical" evidence="1">
    <location>
        <begin position="82"/>
        <end position="105"/>
    </location>
</feature>
<accession>A0A2R4LZH0</accession>
<keyword evidence="1" id="KW-1133">Transmembrane helix</keyword>
<evidence type="ECO:0000313" key="3">
    <source>
        <dbReference type="Proteomes" id="UP000241447"/>
    </source>
</evidence>